<evidence type="ECO:0000313" key="8">
    <source>
        <dbReference type="EMBL" id="JAC48636.1"/>
    </source>
</evidence>
<keyword evidence="6" id="KW-0732">Signal</keyword>
<dbReference type="InterPro" id="IPR001254">
    <property type="entry name" value="Trypsin_dom"/>
</dbReference>
<sequence>MHRSESLNKLMKVFILAFLCNEMHSSLTQSNAAEHPFNAYPSSINGSEATLEHAQYQASIRLAIDDYIFGEGHICGGAVIAPSVVLTVAHCVHNYQTQTTRHPAELKVVMGTLNRYQRDEHTLVYGVTHVHRPRSFNAHTLRDNIAIIMLERDIPSAHPTVKPITLSLNALGEAKTHEMLADCTAKQHKYVVTSWLVTKEHIPYTQLMTLNATQLSDQQCVDKYGQIYGPDMVCVGYMGAEHRATACHQDAGAPLVENNQLLALTAKQSVDCVKCSEPALFVDVSHHANWISEKIGDGTNRNSSIWGTLFFLIFTIWTARRTKYFKLWL</sequence>
<evidence type="ECO:0000256" key="3">
    <source>
        <dbReference type="ARBA" id="ARBA00022801"/>
    </source>
</evidence>
<keyword evidence="4" id="KW-0720">Serine protease</keyword>
<reference evidence="8" key="1">
    <citation type="journal article" date="2014" name="BMC Genomics">
        <title>Characterizing the developmental transcriptome of the oriental fruit fly, Bactrocera dorsalis (Diptera: Tephritidae) through comparative genomic analysis with Drosophila melanogaster utilizing modENCODE datasets.</title>
        <authorList>
            <person name="Geib S.M."/>
            <person name="Calla B."/>
            <person name="Hall B."/>
            <person name="Hou S."/>
            <person name="Manoukis N.C."/>
        </authorList>
    </citation>
    <scope>NUCLEOTIDE SEQUENCE</scope>
    <source>
        <strain evidence="8">Punador</strain>
    </source>
</reference>
<dbReference type="PANTHER" id="PTHR24276">
    <property type="entry name" value="POLYSERASE-RELATED"/>
    <property type="match status" value="1"/>
</dbReference>
<evidence type="ECO:0000256" key="4">
    <source>
        <dbReference type="ARBA" id="ARBA00022825"/>
    </source>
</evidence>
<dbReference type="AlphaFoldDB" id="A0A034VZA3"/>
<keyword evidence="5" id="KW-1015">Disulfide bond</keyword>
<dbReference type="OrthoDB" id="8033859at2759"/>
<dbReference type="GO" id="GO:0006508">
    <property type="term" value="P:proteolysis"/>
    <property type="evidence" value="ECO:0007669"/>
    <property type="project" value="UniProtKB-KW"/>
</dbReference>
<evidence type="ECO:0000259" key="7">
    <source>
        <dbReference type="PROSITE" id="PS50240"/>
    </source>
</evidence>
<evidence type="ECO:0000256" key="5">
    <source>
        <dbReference type="ARBA" id="ARBA00023157"/>
    </source>
</evidence>
<dbReference type="SUPFAM" id="SSF50494">
    <property type="entry name" value="Trypsin-like serine proteases"/>
    <property type="match status" value="1"/>
</dbReference>
<comment type="similarity">
    <text evidence="1">Belongs to the peptidase S1 family.</text>
</comment>
<accession>A0A034VZA3</accession>
<dbReference type="EMBL" id="GAKP01010316">
    <property type="protein sequence ID" value="JAC48636.1"/>
    <property type="molecule type" value="Transcribed_RNA"/>
</dbReference>
<evidence type="ECO:0000256" key="6">
    <source>
        <dbReference type="SAM" id="SignalP"/>
    </source>
</evidence>
<dbReference type="Pfam" id="PF00089">
    <property type="entry name" value="Trypsin"/>
    <property type="match status" value="1"/>
</dbReference>
<name>A0A034VZA3_BACDO</name>
<dbReference type="InterPro" id="IPR043504">
    <property type="entry name" value="Peptidase_S1_PA_chymotrypsin"/>
</dbReference>
<feature type="signal peptide" evidence="6">
    <location>
        <begin position="1"/>
        <end position="25"/>
    </location>
</feature>
<keyword evidence="2" id="KW-0645">Protease</keyword>
<evidence type="ECO:0000256" key="2">
    <source>
        <dbReference type="ARBA" id="ARBA00022670"/>
    </source>
</evidence>
<dbReference type="InterPro" id="IPR001314">
    <property type="entry name" value="Peptidase_S1A"/>
</dbReference>
<organism evidence="8">
    <name type="scientific">Bactrocera dorsalis</name>
    <name type="common">Oriental fruit fly</name>
    <name type="synonym">Dacus dorsalis</name>
    <dbReference type="NCBI Taxonomy" id="27457"/>
    <lineage>
        <taxon>Eukaryota</taxon>
        <taxon>Metazoa</taxon>
        <taxon>Ecdysozoa</taxon>
        <taxon>Arthropoda</taxon>
        <taxon>Hexapoda</taxon>
        <taxon>Insecta</taxon>
        <taxon>Pterygota</taxon>
        <taxon>Neoptera</taxon>
        <taxon>Endopterygota</taxon>
        <taxon>Diptera</taxon>
        <taxon>Brachycera</taxon>
        <taxon>Muscomorpha</taxon>
        <taxon>Tephritoidea</taxon>
        <taxon>Tephritidae</taxon>
        <taxon>Bactrocera</taxon>
        <taxon>Bactrocera</taxon>
    </lineage>
</organism>
<dbReference type="PRINTS" id="PR00722">
    <property type="entry name" value="CHYMOTRYPSIN"/>
</dbReference>
<dbReference type="GO" id="GO:0004252">
    <property type="term" value="F:serine-type endopeptidase activity"/>
    <property type="evidence" value="ECO:0007669"/>
    <property type="project" value="InterPro"/>
</dbReference>
<dbReference type="PROSITE" id="PS50240">
    <property type="entry name" value="TRYPSIN_DOM"/>
    <property type="match status" value="1"/>
</dbReference>
<dbReference type="InterPro" id="IPR009003">
    <property type="entry name" value="Peptidase_S1_PA"/>
</dbReference>
<feature type="domain" description="Peptidase S1" evidence="7">
    <location>
        <begin position="43"/>
        <end position="296"/>
    </location>
</feature>
<feature type="chain" id="PRO_5001562117" evidence="6">
    <location>
        <begin position="26"/>
        <end position="329"/>
    </location>
</feature>
<evidence type="ECO:0000256" key="1">
    <source>
        <dbReference type="ARBA" id="ARBA00007664"/>
    </source>
</evidence>
<protein>
    <submittedName>
        <fullName evidence="8">Trypsin II-P29</fullName>
    </submittedName>
</protein>
<proteinExistence type="inferred from homology"/>
<dbReference type="InterPro" id="IPR050430">
    <property type="entry name" value="Peptidase_S1"/>
</dbReference>
<dbReference type="PANTHER" id="PTHR24276:SF91">
    <property type="entry name" value="AT26814P-RELATED"/>
    <property type="match status" value="1"/>
</dbReference>
<dbReference type="Gene3D" id="2.40.10.10">
    <property type="entry name" value="Trypsin-like serine proteases"/>
    <property type="match status" value="1"/>
</dbReference>
<dbReference type="SMART" id="SM00020">
    <property type="entry name" value="Tryp_SPc"/>
    <property type="match status" value="1"/>
</dbReference>
<gene>
    <name evidence="8" type="primary">TRY3</name>
</gene>
<keyword evidence="3" id="KW-0378">Hydrolase</keyword>